<dbReference type="InterPro" id="IPR013783">
    <property type="entry name" value="Ig-like_fold"/>
</dbReference>
<dbReference type="Proteomes" id="UP000662373">
    <property type="component" value="Unassembled WGS sequence"/>
</dbReference>
<comment type="similarity">
    <text evidence="2">Belongs to the glycosyl hydrolase 2 family.</text>
</comment>
<evidence type="ECO:0000313" key="8">
    <source>
        <dbReference type="EMBL" id="MBJ7880136.1"/>
    </source>
</evidence>
<keyword evidence="4" id="KW-0378">Hydrolase</keyword>
<sequence>MKNISQEEREYLAQQGKESNEKVVFDLSGNKWQFEGIRPDEGVKVGFHELNFDITGDSFNWSFAKVPGDVYTDLWRAGRIEDPHFGRNSVKAKWVPENEWWYKRQFDVPKTMFDKHIQLVFDGVDFGCDVWLNGKFLGSHEGMFSKFKFDVSEDIRFENLRFGTNVLMVRLHPAPRRYSQVAGRKPAWHGDYWVSLPPTGIWKPVYLEATGKVTIEDTYVKPVILTEDSARLDIEVELKNHEDAEREVAINIEVEGENFESKTYQVHKKVKVSEGTNNYEISLDIDDAKLWWPWDLGDQNLYIAKVTVIEGEDSLLDTTDTSFGIREVKMVHNPGFTLEQVENPWTVMINDKRHFMRSGTWGGPPDIFMGRAHPSKYVELIRLAKECNFNNLRIFGWHPEEIPLFYKLCNEAGITVWQDVLPLASLSLPKDEEFKQAVFAEAIASVKEQRNHPCLVLLEGSEELFMTASDPEHNLEFVNALGEAIKPYTPLHFIPSSPLSDEVGLNLGFKPNESFHANDLFYGEGEFVMEEYFPSLDFAVIPELAISSCPNVESIKKFIPADEVWPPGPSWGHHWTDFDALRTLNFEVLGDQSRDGLEKFVEATQIAQGVIFQYALEHFRTRKPKTSAVCICHYITFAPDMKWGIVDYYQKKKISFDYVRKAYQPILITMKHYDRRWLPGEDFKGELWVVNDYYKSYNNCKAIIKFLNNNKTIIKEETFDISEIKGDSSGKFVDVSCKVPGEIGDRFYTEISLVDADGNSISENDYMLLVADKEKDRKELRAIGLEAFETKEKFGWANYFRYYPSLGGEEGYLEADQEMPVARGFGDNVTTENKGLVI</sequence>
<evidence type="ECO:0000313" key="9">
    <source>
        <dbReference type="Proteomes" id="UP000662373"/>
    </source>
</evidence>
<keyword evidence="9" id="KW-1185">Reference proteome</keyword>
<dbReference type="PANTHER" id="PTHR43730:SF1">
    <property type="entry name" value="BETA-MANNOSIDASE"/>
    <property type="match status" value="1"/>
</dbReference>
<dbReference type="SUPFAM" id="SSF49303">
    <property type="entry name" value="beta-Galactosidase/glucuronidase domain"/>
    <property type="match status" value="2"/>
</dbReference>
<reference evidence="8 9" key="1">
    <citation type="submission" date="2020-09" db="EMBL/GenBank/DDBJ databases">
        <title>Draft genome of Gelidibacter salicanalis PAMC21136.</title>
        <authorList>
            <person name="Park H."/>
        </authorList>
    </citation>
    <scope>NUCLEOTIDE SEQUENCE [LARGE SCALE GENOMIC DNA]</scope>
    <source>
        <strain evidence="8 9">PAMC21136</strain>
    </source>
</reference>
<dbReference type="SUPFAM" id="SSF51445">
    <property type="entry name" value="(Trans)glycosidases"/>
    <property type="match status" value="1"/>
</dbReference>
<accession>A0A934KRK4</accession>
<dbReference type="InterPro" id="IPR036156">
    <property type="entry name" value="Beta-gal/glucu_dom_sf"/>
</dbReference>
<gene>
    <name evidence="8" type="ORF">JEM65_05635</name>
</gene>
<dbReference type="InterPro" id="IPR017853">
    <property type="entry name" value="GH"/>
</dbReference>
<dbReference type="InterPro" id="IPR050887">
    <property type="entry name" value="Beta-mannosidase_GH2"/>
</dbReference>
<dbReference type="InterPro" id="IPR054593">
    <property type="entry name" value="Beta-mannosidase-like_N2"/>
</dbReference>
<dbReference type="InterPro" id="IPR008979">
    <property type="entry name" value="Galactose-bd-like_sf"/>
</dbReference>
<dbReference type="RefSeq" id="WP_199597958.1">
    <property type="nucleotide sequence ID" value="NZ_JAEHJZ010000008.1"/>
</dbReference>
<dbReference type="AlphaFoldDB" id="A0A934KRK4"/>
<dbReference type="PANTHER" id="PTHR43730">
    <property type="entry name" value="BETA-MANNOSIDASE"/>
    <property type="match status" value="1"/>
</dbReference>
<evidence type="ECO:0000256" key="5">
    <source>
        <dbReference type="ARBA" id="ARBA00023295"/>
    </source>
</evidence>
<evidence type="ECO:0000256" key="2">
    <source>
        <dbReference type="ARBA" id="ARBA00007401"/>
    </source>
</evidence>
<evidence type="ECO:0000256" key="3">
    <source>
        <dbReference type="ARBA" id="ARBA00012754"/>
    </source>
</evidence>
<comment type="catalytic activity">
    <reaction evidence="1">
        <text>Hydrolysis of terminal, non-reducing beta-D-mannose residues in beta-D-mannosides.</text>
        <dbReference type="EC" id="3.2.1.25"/>
    </reaction>
</comment>
<feature type="domain" description="Beta-mannosidase-like galactose-binding" evidence="7">
    <location>
        <begin position="60"/>
        <end position="188"/>
    </location>
</feature>
<comment type="caution">
    <text evidence="8">The sequence shown here is derived from an EMBL/GenBank/DDBJ whole genome shotgun (WGS) entry which is preliminary data.</text>
</comment>
<dbReference type="Gene3D" id="3.20.20.80">
    <property type="entry name" value="Glycosidases"/>
    <property type="match status" value="1"/>
</dbReference>
<dbReference type="Gene3D" id="2.60.120.260">
    <property type="entry name" value="Galactose-binding domain-like"/>
    <property type="match status" value="1"/>
</dbReference>
<evidence type="ECO:0000259" key="7">
    <source>
        <dbReference type="Pfam" id="PF22666"/>
    </source>
</evidence>
<dbReference type="GO" id="GO:0006516">
    <property type="term" value="P:glycoprotein catabolic process"/>
    <property type="evidence" value="ECO:0007669"/>
    <property type="project" value="TreeGrafter"/>
</dbReference>
<evidence type="ECO:0000256" key="4">
    <source>
        <dbReference type="ARBA" id="ARBA00022801"/>
    </source>
</evidence>
<organism evidence="8 9">
    <name type="scientific">Gelidibacter salicanalis</name>
    <dbReference type="NCBI Taxonomy" id="291193"/>
    <lineage>
        <taxon>Bacteria</taxon>
        <taxon>Pseudomonadati</taxon>
        <taxon>Bacteroidota</taxon>
        <taxon>Flavobacteriia</taxon>
        <taxon>Flavobacteriales</taxon>
        <taxon>Flavobacteriaceae</taxon>
        <taxon>Gelidibacter</taxon>
    </lineage>
</organism>
<proteinExistence type="inferred from homology"/>
<protein>
    <recommendedName>
        <fullName evidence="3">beta-mannosidase</fullName>
        <ecNumber evidence="3">3.2.1.25</ecNumber>
    </recommendedName>
</protein>
<dbReference type="EMBL" id="JAEHJZ010000008">
    <property type="protein sequence ID" value="MBJ7880136.1"/>
    <property type="molecule type" value="Genomic_DNA"/>
</dbReference>
<dbReference type="Pfam" id="PF22666">
    <property type="entry name" value="Glyco_hydro_2_N2"/>
    <property type="match status" value="1"/>
</dbReference>
<evidence type="ECO:0000259" key="6">
    <source>
        <dbReference type="Pfam" id="PF00703"/>
    </source>
</evidence>
<dbReference type="EC" id="3.2.1.25" evidence="3"/>
<dbReference type="Gene3D" id="2.60.40.10">
    <property type="entry name" value="Immunoglobulins"/>
    <property type="match status" value="2"/>
</dbReference>
<evidence type="ECO:0000256" key="1">
    <source>
        <dbReference type="ARBA" id="ARBA00000829"/>
    </source>
</evidence>
<dbReference type="SUPFAM" id="SSF49785">
    <property type="entry name" value="Galactose-binding domain-like"/>
    <property type="match status" value="1"/>
</dbReference>
<dbReference type="GO" id="GO:0004567">
    <property type="term" value="F:beta-mannosidase activity"/>
    <property type="evidence" value="ECO:0007669"/>
    <property type="project" value="UniProtKB-EC"/>
</dbReference>
<feature type="domain" description="Glycoside hydrolase family 2 immunoglobulin-like beta-sandwich" evidence="6">
    <location>
        <begin position="213"/>
        <end position="326"/>
    </location>
</feature>
<dbReference type="InterPro" id="IPR006102">
    <property type="entry name" value="Ig-like_GH2"/>
</dbReference>
<dbReference type="GO" id="GO:0005975">
    <property type="term" value="P:carbohydrate metabolic process"/>
    <property type="evidence" value="ECO:0007669"/>
    <property type="project" value="InterPro"/>
</dbReference>
<dbReference type="Pfam" id="PF00703">
    <property type="entry name" value="Glyco_hydro_2"/>
    <property type="match status" value="1"/>
</dbReference>
<name>A0A934KRK4_9FLAO</name>
<keyword evidence="5" id="KW-0326">Glycosidase</keyword>